<dbReference type="PANTHER" id="PTHR42800">
    <property type="entry name" value="EXOINULINASE INUD (AFU_ORTHOLOGUE AFUA_5G00480)"/>
    <property type="match status" value="1"/>
</dbReference>
<dbReference type="GO" id="GO:0004575">
    <property type="term" value="F:sucrose alpha-glucosidase activity"/>
    <property type="evidence" value="ECO:0007669"/>
    <property type="project" value="TreeGrafter"/>
</dbReference>
<dbReference type="InterPro" id="IPR018053">
    <property type="entry name" value="Glyco_hydro_32_AS"/>
</dbReference>
<dbReference type="STRING" id="930152.SAMN05216565_11428"/>
<dbReference type="OrthoDB" id="9759709at2"/>
<feature type="domain" description="Glycosyl hydrolase family 32 N-terminal" evidence="4">
    <location>
        <begin position="313"/>
        <end position="435"/>
    </location>
</feature>
<dbReference type="InterPro" id="IPR001362">
    <property type="entry name" value="Glyco_hydro_32"/>
</dbReference>
<evidence type="ECO:0000256" key="3">
    <source>
        <dbReference type="ARBA" id="ARBA00023295"/>
    </source>
</evidence>
<reference evidence="6" key="1">
    <citation type="submission" date="2016-10" db="EMBL/GenBank/DDBJ databases">
        <authorList>
            <person name="Varghese N."/>
            <person name="Submissions S."/>
        </authorList>
    </citation>
    <scope>NUCLEOTIDE SEQUENCE [LARGE SCALE GENOMIC DNA]</scope>
    <source>
        <strain evidence="6">IBRC-M10078</strain>
    </source>
</reference>
<evidence type="ECO:0000256" key="2">
    <source>
        <dbReference type="ARBA" id="ARBA00022801"/>
    </source>
</evidence>
<dbReference type="Proteomes" id="UP000199159">
    <property type="component" value="Unassembled WGS sequence"/>
</dbReference>
<keyword evidence="2 5" id="KW-0378">Hydrolase</keyword>
<evidence type="ECO:0000256" key="1">
    <source>
        <dbReference type="ARBA" id="ARBA00009902"/>
    </source>
</evidence>
<evidence type="ECO:0000313" key="6">
    <source>
        <dbReference type="Proteomes" id="UP000199159"/>
    </source>
</evidence>
<comment type="similarity">
    <text evidence="1">Belongs to the glycosyl hydrolase 32 family.</text>
</comment>
<organism evidence="5 6">
    <name type="scientific">Litchfieldia salsa</name>
    <dbReference type="NCBI Taxonomy" id="930152"/>
    <lineage>
        <taxon>Bacteria</taxon>
        <taxon>Bacillati</taxon>
        <taxon>Bacillota</taxon>
        <taxon>Bacilli</taxon>
        <taxon>Bacillales</taxon>
        <taxon>Bacillaceae</taxon>
        <taxon>Litchfieldia</taxon>
    </lineage>
</organism>
<dbReference type="EMBL" id="FNJU01000014">
    <property type="protein sequence ID" value="SDP93295.1"/>
    <property type="molecule type" value="Genomic_DNA"/>
</dbReference>
<evidence type="ECO:0000313" key="5">
    <source>
        <dbReference type="EMBL" id="SDP93295.1"/>
    </source>
</evidence>
<dbReference type="AlphaFoldDB" id="A0A1H0WS28"/>
<evidence type="ECO:0000259" key="4">
    <source>
        <dbReference type="Pfam" id="PF00251"/>
    </source>
</evidence>
<dbReference type="Gene3D" id="2.60.120.260">
    <property type="entry name" value="Galactose-binding domain-like"/>
    <property type="match status" value="1"/>
</dbReference>
<gene>
    <name evidence="5" type="ORF">SAMN05216565_11428</name>
</gene>
<dbReference type="InterPro" id="IPR023296">
    <property type="entry name" value="Glyco_hydro_beta-prop_sf"/>
</dbReference>
<dbReference type="SUPFAM" id="SSF75005">
    <property type="entry name" value="Arabinanase/levansucrase/invertase"/>
    <property type="match status" value="1"/>
</dbReference>
<sequence length="456" mass="50869">MTILSGDAFTDLDVTSAHDWGWGGPFNHNGNYHLYGIDNGDDSQVGSIRSQKFILGGNGQIDFLVSGGNDIYNLYVALVRDSDGKELMKVSGGDKEGYTRVYWDASEYIGEKVYIKVIDKDNGGWGHISIDDVNAPVQPPTKVTISNPGFENGDLTGWTIANGTAFSNLDVTTDTNWGWGGDFNHQGTYHLWNFKDGGDSQVGEIHSENFTHYGSGWIDFLISGGNNLDNIYVSLVRGSDGAELFKATGSENEEYTRVYWDASSYVGEEVYLKVVDNNTGSWGHINVDDFNVYNTETDIQTSDRYQQYRSQYHFTPEINWMNDPNGLVYFDGEYHLFYQHNPTGTTWGPMNWGHAVSNDLVNWERLPIAIEDDENGFIWSGSVVIDKNNTAGFGTNAMVAMFTHEKGGNQIQSLAYSNDKGRTWTKYAGNPVISNAGNLPVFRVRRYYGMQKPING</sequence>
<dbReference type="SMART" id="SM00640">
    <property type="entry name" value="Glyco_32"/>
    <property type="match status" value="1"/>
</dbReference>
<dbReference type="PANTHER" id="PTHR42800:SF1">
    <property type="entry name" value="EXOINULINASE INUD (AFU_ORTHOLOGUE AFUA_5G00480)"/>
    <property type="match status" value="1"/>
</dbReference>
<dbReference type="PROSITE" id="PS00609">
    <property type="entry name" value="GLYCOSYL_HYDROL_F32"/>
    <property type="match status" value="1"/>
</dbReference>
<keyword evidence="6" id="KW-1185">Reference proteome</keyword>
<accession>A0A1H0WS28</accession>
<protein>
    <submittedName>
        <fullName evidence="5">Glycosyl hydrolases family 32 N-terminal domain-containing protein</fullName>
    </submittedName>
</protein>
<dbReference type="Gene3D" id="2.115.10.20">
    <property type="entry name" value="Glycosyl hydrolase domain, family 43"/>
    <property type="match status" value="1"/>
</dbReference>
<dbReference type="RefSeq" id="WP_139163125.1">
    <property type="nucleotide sequence ID" value="NZ_FNJU01000014.1"/>
</dbReference>
<proteinExistence type="inferred from homology"/>
<dbReference type="GO" id="GO:0005987">
    <property type="term" value="P:sucrose catabolic process"/>
    <property type="evidence" value="ECO:0007669"/>
    <property type="project" value="TreeGrafter"/>
</dbReference>
<dbReference type="Pfam" id="PF00251">
    <property type="entry name" value="Glyco_hydro_32N"/>
    <property type="match status" value="1"/>
</dbReference>
<name>A0A1H0WS28_9BACI</name>
<dbReference type="GO" id="GO:0005737">
    <property type="term" value="C:cytoplasm"/>
    <property type="evidence" value="ECO:0007669"/>
    <property type="project" value="TreeGrafter"/>
</dbReference>
<dbReference type="InterPro" id="IPR013148">
    <property type="entry name" value="Glyco_hydro_32_N"/>
</dbReference>
<keyword evidence="3" id="KW-0326">Glycosidase</keyword>